<organism evidence="1 2">
    <name type="scientific">Halostagnicola larsenii XH-48</name>
    <dbReference type="NCBI Taxonomy" id="797299"/>
    <lineage>
        <taxon>Archaea</taxon>
        <taxon>Methanobacteriati</taxon>
        <taxon>Methanobacteriota</taxon>
        <taxon>Stenosarchaea group</taxon>
        <taxon>Halobacteria</taxon>
        <taxon>Halobacteriales</taxon>
        <taxon>Natrialbaceae</taxon>
        <taxon>Halostagnicola</taxon>
    </lineage>
</organism>
<dbReference type="Proteomes" id="UP000019024">
    <property type="component" value="Chromosome"/>
</dbReference>
<accession>W0JTZ3</accession>
<dbReference type="HOGENOM" id="CLU_2565600_0_0_2"/>
<protein>
    <submittedName>
        <fullName evidence="1">Uncharacterized protein</fullName>
    </submittedName>
</protein>
<dbReference type="KEGG" id="hlr:HALLA_05680"/>
<dbReference type="EMBL" id="CP007055">
    <property type="protein sequence ID" value="AHG00715.1"/>
    <property type="molecule type" value="Genomic_DNA"/>
</dbReference>
<keyword evidence="2" id="KW-1185">Reference proteome</keyword>
<evidence type="ECO:0000313" key="1">
    <source>
        <dbReference type="EMBL" id="AHG00715.1"/>
    </source>
</evidence>
<reference evidence="1 2" key="1">
    <citation type="submission" date="2014-01" db="EMBL/GenBank/DDBJ databases">
        <authorList>
            <consortium name="DOE Joint Genome Institute"/>
            <person name="Anderson I."/>
            <person name="Huntemann M."/>
            <person name="Han J."/>
            <person name="Chen A."/>
            <person name="Kyrpides N."/>
            <person name="Mavromatis K."/>
            <person name="Markowitz V."/>
            <person name="Palaniappan K."/>
            <person name="Ivanova N."/>
            <person name="Schaumberg A."/>
            <person name="Pati A."/>
            <person name="Liolios K."/>
            <person name="Nordberg H.P."/>
            <person name="Cantor M.N."/>
            <person name="Hua S.X."/>
            <person name="Woyke T."/>
        </authorList>
    </citation>
    <scope>NUCLEOTIDE SEQUENCE [LARGE SCALE GENOMIC DNA]</scope>
    <source>
        <strain evidence="1 2">XH-48</strain>
    </source>
</reference>
<dbReference type="AlphaFoldDB" id="W0JTZ3"/>
<gene>
    <name evidence="1" type="ORF">HALLA_05680</name>
</gene>
<evidence type="ECO:0000313" key="2">
    <source>
        <dbReference type="Proteomes" id="UP000019024"/>
    </source>
</evidence>
<proteinExistence type="predicted"/>
<name>W0JTZ3_9EURY</name>
<sequence>MDGDQSLSDSFTGSMEAEFVVENNGRSGEVEITISFEDDEGTVVGRETHEMTMNSDEQRRETVSVDIPADASVYAVEADAA</sequence>